<name>H1SD58_9BURK</name>
<dbReference type="Proteomes" id="UP000005808">
    <property type="component" value="Unassembled WGS sequence"/>
</dbReference>
<proteinExistence type="predicted"/>
<organism evidence="1 2">
    <name type="scientific">Cupriavidus basilensis OR16</name>
    <dbReference type="NCBI Taxonomy" id="1127483"/>
    <lineage>
        <taxon>Bacteria</taxon>
        <taxon>Pseudomonadati</taxon>
        <taxon>Pseudomonadota</taxon>
        <taxon>Betaproteobacteria</taxon>
        <taxon>Burkholderiales</taxon>
        <taxon>Burkholderiaceae</taxon>
        <taxon>Cupriavidus</taxon>
    </lineage>
</organism>
<comment type="caution">
    <text evidence="1">The sequence shown here is derived from an EMBL/GenBank/DDBJ whole genome shotgun (WGS) entry which is preliminary data.</text>
</comment>
<sequence>MIEKSAQFHLKLIQYFLRCNFPFVGGQRLLNYRPDVKPISPRIVARKQAKEASLICLTRRRIWHLRAGAKWRQNVCIKMWVPYLCRIPLPSGVDQVC</sequence>
<reference evidence="1 2" key="1">
    <citation type="journal article" date="2012" name="J. Bacteriol.">
        <title>De Novo Genome Project of Cupriavidus basilensis OR16.</title>
        <authorList>
            <person name="Cserhati M."/>
            <person name="Kriszt B."/>
            <person name="Szoboszlay S."/>
            <person name="Toth A."/>
            <person name="Szabo I."/>
            <person name="Tancsics A."/>
            <person name="Nagy I."/>
            <person name="Horvath B."/>
            <person name="Nagy I."/>
            <person name="Kukolya J."/>
        </authorList>
    </citation>
    <scope>NUCLEOTIDE SEQUENCE [LARGE SCALE GENOMIC DNA]</scope>
    <source>
        <strain evidence="1 2">OR16</strain>
    </source>
</reference>
<dbReference type="EMBL" id="AHJE01000088">
    <property type="protein sequence ID" value="EHP39556.1"/>
    <property type="molecule type" value="Genomic_DNA"/>
</dbReference>
<protein>
    <submittedName>
        <fullName evidence="1">Uncharacterized protein</fullName>
    </submittedName>
</protein>
<dbReference type="AlphaFoldDB" id="H1SD58"/>
<accession>H1SD58</accession>
<evidence type="ECO:0000313" key="1">
    <source>
        <dbReference type="EMBL" id="EHP39556.1"/>
    </source>
</evidence>
<gene>
    <name evidence="1" type="ORF">OR16_30909</name>
</gene>
<evidence type="ECO:0000313" key="2">
    <source>
        <dbReference type="Proteomes" id="UP000005808"/>
    </source>
</evidence>